<reference evidence="6" key="2">
    <citation type="submission" date="2025-09" db="UniProtKB">
        <authorList>
            <consortium name="Ensembl"/>
        </authorList>
    </citation>
    <scope>IDENTIFICATION</scope>
</reference>
<dbReference type="Gene3D" id="6.10.140.1320">
    <property type="match status" value="1"/>
</dbReference>
<reference evidence="6" key="1">
    <citation type="submission" date="2025-08" db="UniProtKB">
        <authorList>
            <consortium name="Ensembl"/>
        </authorList>
    </citation>
    <scope>IDENTIFICATION</scope>
</reference>
<dbReference type="AlphaFoldDB" id="A0A8C9HD53"/>
<keyword evidence="4" id="KW-0472">Membrane</keyword>
<evidence type="ECO:0000256" key="4">
    <source>
        <dbReference type="ARBA" id="ARBA00023136"/>
    </source>
</evidence>
<evidence type="ECO:0000256" key="1">
    <source>
        <dbReference type="ARBA" id="ARBA00004325"/>
    </source>
</evidence>
<dbReference type="GO" id="GO:0097250">
    <property type="term" value="P:mitochondrial respirasome assembly"/>
    <property type="evidence" value="ECO:0007669"/>
    <property type="project" value="TreeGrafter"/>
</dbReference>
<dbReference type="Proteomes" id="UP000694416">
    <property type="component" value="Unplaced"/>
</dbReference>
<dbReference type="PANTHER" id="PTHR12297:SF18">
    <property type="entry name" value="HIG1 DOMAIN FAMILY MEMBER 2A"/>
    <property type="match status" value="1"/>
</dbReference>
<accession>A0A8C9HD53</accession>
<dbReference type="Ensembl" id="ENSPTET00000028565.1">
    <property type="protein sequence ID" value="ENSPTEP00000019591.1"/>
    <property type="gene ID" value="ENSPTEG00000020897.1"/>
</dbReference>
<dbReference type="PANTHER" id="PTHR12297">
    <property type="entry name" value="HYPOXIA-INDUCBILE GENE 1 HIG1 -RELATED"/>
    <property type="match status" value="1"/>
</dbReference>
<feature type="domain" description="HIG1" evidence="5">
    <location>
        <begin position="43"/>
        <end position="94"/>
    </location>
</feature>
<organism evidence="6 7">
    <name type="scientific">Piliocolobus tephrosceles</name>
    <name type="common">Ugandan red Colobus</name>
    <dbReference type="NCBI Taxonomy" id="591936"/>
    <lineage>
        <taxon>Eukaryota</taxon>
        <taxon>Metazoa</taxon>
        <taxon>Chordata</taxon>
        <taxon>Craniata</taxon>
        <taxon>Vertebrata</taxon>
        <taxon>Euteleostomi</taxon>
        <taxon>Mammalia</taxon>
        <taxon>Eutheria</taxon>
        <taxon>Euarchontoglires</taxon>
        <taxon>Primates</taxon>
        <taxon>Haplorrhini</taxon>
        <taxon>Catarrhini</taxon>
        <taxon>Cercopithecidae</taxon>
        <taxon>Colobinae</taxon>
        <taxon>Piliocolobus</taxon>
    </lineage>
</organism>
<dbReference type="InterPro" id="IPR050355">
    <property type="entry name" value="RCF1"/>
</dbReference>
<evidence type="ECO:0000259" key="5">
    <source>
        <dbReference type="Pfam" id="PF04588"/>
    </source>
</evidence>
<proteinExistence type="predicted"/>
<name>A0A8C9HD53_9PRIM</name>
<evidence type="ECO:0000313" key="6">
    <source>
        <dbReference type="Ensembl" id="ENSPTEP00000019591.1"/>
    </source>
</evidence>
<sequence>MANPSTVTPGTPFEPSQSAVIEGFSHCSNPESFKEKFLCKTCKNPTVPIGCLGKAVTLTDDLSCFHQGHSQCSQLTTRTCITTQGFTVTAILLGQTASTMESRLLAHCLALKA</sequence>
<comment type="subcellular location">
    <subcellularLocation>
        <location evidence="1">Mitochondrion membrane</location>
    </subcellularLocation>
</comment>
<evidence type="ECO:0000256" key="2">
    <source>
        <dbReference type="ARBA" id="ARBA00022692"/>
    </source>
</evidence>
<keyword evidence="7" id="KW-1185">Reference proteome</keyword>
<keyword evidence="2" id="KW-0812">Transmembrane</keyword>
<evidence type="ECO:0000256" key="3">
    <source>
        <dbReference type="ARBA" id="ARBA00022989"/>
    </source>
</evidence>
<evidence type="ECO:0000313" key="7">
    <source>
        <dbReference type="Proteomes" id="UP000694416"/>
    </source>
</evidence>
<protein>
    <recommendedName>
        <fullName evidence="5">HIG1 domain-containing protein</fullName>
    </recommendedName>
</protein>
<dbReference type="InterPro" id="IPR007667">
    <property type="entry name" value="Hypoxia_induced_domain"/>
</dbReference>
<keyword evidence="3" id="KW-1133">Transmembrane helix</keyword>
<dbReference type="GO" id="GO:0031966">
    <property type="term" value="C:mitochondrial membrane"/>
    <property type="evidence" value="ECO:0007669"/>
    <property type="project" value="UniProtKB-SubCell"/>
</dbReference>
<dbReference type="Pfam" id="PF04588">
    <property type="entry name" value="HIG_1_N"/>
    <property type="match status" value="1"/>
</dbReference>